<keyword evidence="5" id="KW-0540">Nuclease</keyword>
<proteinExistence type="predicted"/>
<dbReference type="EMBL" id="AVOT02033998">
    <property type="protein sequence ID" value="MBW0528000.1"/>
    <property type="molecule type" value="Genomic_DNA"/>
</dbReference>
<dbReference type="InterPro" id="IPR036397">
    <property type="entry name" value="RNaseH_sf"/>
</dbReference>
<dbReference type="GO" id="GO:0003887">
    <property type="term" value="F:DNA-directed DNA polymerase activity"/>
    <property type="evidence" value="ECO:0007669"/>
    <property type="project" value="UniProtKB-KW"/>
</dbReference>
<dbReference type="PROSITE" id="PS50158">
    <property type="entry name" value="ZF_CCHC"/>
    <property type="match status" value="1"/>
</dbReference>
<dbReference type="OrthoDB" id="1716327at2759"/>
<keyword evidence="4" id="KW-0548">Nucleotidyltransferase</keyword>
<evidence type="ECO:0000259" key="19">
    <source>
        <dbReference type="PROSITE" id="PS50158"/>
    </source>
</evidence>
<feature type="domain" description="Integrase catalytic" evidence="20">
    <location>
        <begin position="418"/>
        <end position="582"/>
    </location>
</feature>
<dbReference type="GO" id="GO:0032196">
    <property type="term" value="P:transposition"/>
    <property type="evidence" value="ECO:0007669"/>
    <property type="project" value="UniProtKB-KW"/>
</dbReference>
<name>A0A9Q3ERA0_9BASI</name>
<comment type="catalytic activity">
    <reaction evidence="15">
        <text>DNA(n) + a 2'-deoxyribonucleoside 5'-triphosphate = DNA(n+1) + diphosphate</text>
        <dbReference type="Rhea" id="RHEA:22508"/>
        <dbReference type="Rhea" id="RHEA-COMP:17339"/>
        <dbReference type="Rhea" id="RHEA-COMP:17340"/>
        <dbReference type="ChEBI" id="CHEBI:33019"/>
        <dbReference type="ChEBI" id="CHEBI:61560"/>
        <dbReference type="ChEBI" id="CHEBI:173112"/>
        <dbReference type="EC" id="2.7.7.49"/>
    </reaction>
</comment>
<keyword evidence="8" id="KW-0378">Hydrolase</keyword>
<dbReference type="GO" id="GO:0003723">
    <property type="term" value="F:RNA binding"/>
    <property type="evidence" value="ECO:0007669"/>
    <property type="project" value="UniProtKB-KW"/>
</dbReference>
<evidence type="ECO:0000256" key="3">
    <source>
        <dbReference type="ARBA" id="ARBA00022679"/>
    </source>
</evidence>
<dbReference type="PANTHER" id="PTHR42648:SF11">
    <property type="entry name" value="TRANSPOSON TY4-P GAG-POL POLYPROTEIN"/>
    <property type="match status" value="1"/>
</dbReference>
<keyword evidence="6" id="KW-0479">Metal-binding</keyword>
<dbReference type="InterPro" id="IPR039537">
    <property type="entry name" value="Retrotran_Ty1/copia-like"/>
</dbReference>
<dbReference type="GO" id="GO:0006508">
    <property type="term" value="P:proteolysis"/>
    <property type="evidence" value="ECO:0007669"/>
    <property type="project" value="InterPro"/>
</dbReference>
<dbReference type="Proteomes" id="UP000765509">
    <property type="component" value="Unassembled WGS sequence"/>
</dbReference>
<keyword evidence="2" id="KW-0507">mRNA processing</keyword>
<dbReference type="GO" id="GO:0004190">
    <property type="term" value="F:aspartic-type endopeptidase activity"/>
    <property type="evidence" value="ECO:0007669"/>
    <property type="project" value="InterPro"/>
</dbReference>
<gene>
    <name evidence="21" type="ORF">O181_067715</name>
</gene>
<evidence type="ECO:0000256" key="11">
    <source>
        <dbReference type="ARBA" id="ARBA00022908"/>
    </source>
</evidence>
<evidence type="ECO:0000256" key="4">
    <source>
        <dbReference type="ARBA" id="ARBA00022695"/>
    </source>
</evidence>
<dbReference type="PROSITE" id="PS00141">
    <property type="entry name" value="ASP_PROTEASE"/>
    <property type="match status" value="1"/>
</dbReference>
<dbReference type="InterPro" id="IPR012337">
    <property type="entry name" value="RNaseH-like_sf"/>
</dbReference>
<keyword evidence="22" id="KW-1185">Reference proteome</keyword>
<dbReference type="SUPFAM" id="SSF53098">
    <property type="entry name" value="Ribonuclease H-like"/>
    <property type="match status" value="1"/>
</dbReference>
<comment type="caution">
    <text evidence="21">The sequence shown here is derived from an EMBL/GenBank/DDBJ whole genome shotgun (WGS) entry which is preliminary data.</text>
</comment>
<dbReference type="SUPFAM" id="SSF57756">
    <property type="entry name" value="Retrovirus zinc finger-like domains"/>
    <property type="match status" value="1"/>
</dbReference>
<keyword evidence="10" id="KW-0694">RNA-binding</keyword>
<evidence type="ECO:0000259" key="20">
    <source>
        <dbReference type="PROSITE" id="PS50994"/>
    </source>
</evidence>
<evidence type="ECO:0000256" key="9">
    <source>
        <dbReference type="ARBA" id="ARBA00022842"/>
    </source>
</evidence>
<dbReference type="GO" id="GO:0003964">
    <property type="term" value="F:RNA-directed DNA polymerase activity"/>
    <property type="evidence" value="ECO:0007669"/>
    <property type="project" value="UniProtKB-KW"/>
</dbReference>
<dbReference type="InterPro" id="IPR001584">
    <property type="entry name" value="Integrase_cat-core"/>
</dbReference>
<dbReference type="Gene3D" id="3.30.420.10">
    <property type="entry name" value="Ribonuclease H-like superfamily/Ribonuclease H"/>
    <property type="match status" value="1"/>
</dbReference>
<accession>A0A9Q3ERA0</accession>
<dbReference type="PROSITE" id="PS50994">
    <property type="entry name" value="INTEGRASE"/>
    <property type="match status" value="1"/>
</dbReference>
<evidence type="ECO:0000256" key="12">
    <source>
        <dbReference type="ARBA" id="ARBA00022918"/>
    </source>
</evidence>
<keyword evidence="11" id="KW-0229">DNA integration</keyword>
<dbReference type="GO" id="GO:0004519">
    <property type="term" value="F:endonuclease activity"/>
    <property type="evidence" value="ECO:0007669"/>
    <property type="project" value="UniProtKB-KW"/>
</dbReference>
<dbReference type="PANTHER" id="PTHR42648">
    <property type="entry name" value="TRANSPOSASE, PUTATIVE-RELATED"/>
    <property type="match status" value="1"/>
</dbReference>
<keyword evidence="7" id="KW-0255">Endonuclease</keyword>
<dbReference type="GO" id="GO:0006310">
    <property type="term" value="P:DNA recombination"/>
    <property type="evidence" value="ECO:0007669"/>
    <property type="project" value="UniProtKB-KW"/>
</dbReference>
<keyword evidence="9" id="KW-0460">Magnesium</keyword>
<evidence type="ECO:0000256" key="16">
    <source>
        <dbReference type="ARBA" id="ARBA00049244"/>
    </source>
</evidence>
<dbReference type="Pfam" id="PF13976">
    <property type="entry name" value="gag_pre-integrs"/>
    <property type="match status" value="1"/>
</dbReference>
<keyword evidence="13" id="KW-0239">DNA-directed DNA polymerase</keyword>
<evidence type="ECO:0000313" key="21">
    <source>
        <dbReference type="EMBL" id="MBW0528000.1"/>
    </source>
</evidence>
<organism evidence="21 22">
    <name type="scientific">Austropuccinia psidii MF-1</name>
    <dbReference type="NCBI Taxonomy" id="1389203"/>
    <lineage>
        <taxon>Eukaryota</taxon>
        <taxon>Fungi</taxon>
        <taxon>Dikarya</taxon>
        <taxon>Basidiomycota</taxon>
        <taxon>Pucciniomycotina</taxon>
        <taxon>Pucciniomycetes</taxon>
        <taxon>Pucciniales</taxon>
        <taxon>Sphaerophragmiaceae</taxon>
        <taxon>Austropuccinia</taxon>
    </lineage>
</organism>
<evidence type="ECO:0000256" key="5">
    <source>
        <dbReference type="ARBA" id="ARBA00022722"/>
    </source>
</evidence>
<evidence type="ECO:0000256" key="7">
    <source>
        <dbReference type="ARBA" id="ARBA00022759"/>
    </source>
</evidence>
<protein>
    <recommendedName>
        <fullName evidence="23">Integrase catalytic domain-containing protein</fullName>
    </recommendedName>
</protein>
<dbReference type="GO" id="GO:0005634">
    <property type="term" value="C:nucleus"/>
    <property type="evidence" value="ECO:0007669"/>
    <property type="project" value="UniProtKB-ARBA"/>
</dbReference>
<dbReference type="SMART" id="SM00343">
    <property type="entry name" value="ZnF_C2HC"/>
    <property type="match status" value="1"/>
</dbReference>
<dbReference type="InterPro" id="IPR036875">
    <property type="entry name" value="Znf_CCHC_sf"/>
</dbReference>
<evidence type="ECO:0000256" key="17">
    <source>
        <dbReference type="PROSITE-ProRule" id="PRU00047"/>
    </source>
</evidence>
<dbReference type="InterPro" id="IPR001969">
    <property type="entry name" value="Aspartic_peptidase_AS"/>
</dbReference>
<evidence type="ECO:0000256" key="2">
    <source>
        <dbReference type="ARBA" id="ARBA00022664"/>
    </source>
</evidence>
<feature type="region of interest" description="Disordered" evidence="18">
    <location>
        <begin position="182"/>
        <end position="215"/>
    </location>
</feature>
<evidence type="ECO:0000256" key="14">
    <source>
        <dbReference type="ARBA" id="ARBA00023172"/>
    </source>
</evidence>
<dbReference type="InterPro" id="IPR001878">
    <property type="entry name" value="Znf_CCHC"/>
</dbReference>
<evidence type="ECO:0000256" key="8">
    <source>
        <dbReference type="ARBA" id="ARBA00022801"/>
    </source>
</evidence>
<feature type="domain" description="CCHC-type" evidence="19">
    <location>
        <begin position="234"/>
        <end position="248"/>
    </location>
</feature>
<evidence type="ECO:0000256" key="10">
    <source>
        <dbReference type="ARBA" id="ARBA00022884"/>
    </source>
</evidence>
<keyword evidence="17" id="KW-0862">Zinc</keyword>
<dbReference type="Pfam" id="PF00098">
    <property type="entry name" value="zf-CCHC"/>
    <property type="match status" value="1"/>
</dbReference>
<dbReference type="GO" id="GO:0006397">
    <property type="term" value="P:mRNA processing"/>
    <property type="evidence" value="ECO:0007669"/>
    <property type="project" value="UniProtKB-KW"/>
</dbReference>
<keyword evidence="3" id="KW-0808">Transferase</keyword>
<dbReference type="InterPro" id="IPR025724">
    <property type="entry name" value="GAG-pre-integrase_dom"/>
</dbReference>
<dbReference type="GO" id="GO:0008270">
    <property type="term" value="F:zinc ion binding"/>
    <property type="evidence" value="ECO:0007669"/>
    <property type="project" value="UniProtKB-KW"/>
</dbReference>
<evidence type="ECO:0000256" key="6">
    <source>
        <dbReference type="ARBA" id="ARBA00022723"/>
    </source>
</evidence>
<keyword evidence="17" id="KW-0863">Zinc-finger</keyword>
<evidence type="ECO:0000256" key="15">
    <source>
        <dbReference type="ARBA" id="ARBA00048173"/>
    </source>
</evidence>
<sequence>MLEAWATVFIGDVTYFDDTSRDPDYRRNLIALAFIRHSVYRPLFDSITSRLFMPNARNVYQALKNRFNRASWSSIVHHASIILNPVDQSSNITQHTLRLSEAIEAIENQIGVLDANKIMTLSLFFSMPHLRDQITSALDTRMAVNPSVTIHPEDILDIVWQMSSQSSSSIIGNSSQLARIDTYRPSPSKGAFQHRMNTPSKPPPSTNRSAAAISPIASRSDKWKKKWLTSKNPCFHCGEIGHWAPDCPTWKKGAVARAQSSQRSANVAAIGVIPMFENTEALLDSGATHSVIHVSFSRGNFFLHQNNTIFSSFRRKNRWFLPVSFSHLPEISIKPLCSSEAPPPPINYITHPSTKTSDDSYLWHQRLGHLSIWNIKRFMKFNAVDGIPPLMLNDIKLCHPCSISKAEHRPLHSPSRQIITAPGDAIVADLMGPLPPSFDLKKYVLVIQDHFSRLAAVIPLGDKAEAKHQLRLWMIKFMNVTGIRIKRLRTDNGSEFKNVFLTTFLNEHGIIHETSIPYEHHQNGKIERTNRSILEMARTMLTASSLPRQLWPYAFRHAAWIFNRTLHSNEKLTPYEIIAKKRPSLLPLCVFGAKGYIYDHLF</sequence>
<evidence type="ECO:0000313" key="22">
    <source>
        <dbReference type="Proteomes" id="UP000765509"/>
    </source>
</evidence>
<evidence type="ECO:0008006" key="23">
    <source>
        <dbReference type="Google" id="ProtNLM"/>
    </source>
</evidence>
<evidence type="ECO:0000256" key="18">
    <source>
        <dbReference type="SAM" id="MobiDB-lite"/>
    </source>
</evidence>
<dbReference type="AlphaFoldDB" id="A0A9Q3ERA0"/>
<reference evidence="21" key="1">
    <citation type="submission" date="2021-03" db="EMBL/GenBank/DDBJ databases">
        <title>Draft genome sequence of rust myrtle Austropuccinia psidii MF-1, a brazilian biotype.</title>
        <authorList>
            <person name="Quecine M.C."/>
            <person name="Pachon D.M.R."/>
            <person name="Bonatelli M.L."/>
            <person name="Correr F.H."/>
            <person name="Franceschini L.M."/>
            <person name="Leite T.F."/>
            <person name="Margarido G.R.A."/>
            <person name="Almeida C.A."/>
            <person name="Ferrarezi J.A."/>
            <person name="Labate C.A."/>
        </authorList>
    </citation>
    <scope>NUCLEOTIDE SEQUENCE</scope>
    <source>
        <strain evidence="21">MF-1</strain>
    </source>
</reference>
<keyword evidence="12" id="KW-0695">RNA-directed DNA polymerase</keyword>
<comment type="catalytic activity">
    <reaction evidence="16">
        <text>DNA(n) + a 2'-deoxyribonucleoside 5'-triphosphate = DNA(n+1) + diphosphate</text>
        <dbReference type="Rhea" id="RHEA:22508"/>
        <dbReference type="Rhea" id="RHEA-COMP:17339"/>
        <dbReference type="Rhea" id="RHEA-COMP:17340"/>
        <dbReference type="ChEBI" id="CHEBI:33019"/>
        <dbReference type="ChEBI" id="CHEBI:61560"/>
        <dbReference type="ChEBI" id="CHEBI:173112"/>
        <dbReference type="EC" id="2.7.7.7"/>
    </reaction>
</comment>
<keyword evidence="14" id="KW-0233">DNA recombination</keyword>
<evidence type="ECO:0000256" key="13">
    <source>
        <dbReference type="ARBA" id="ARBA00022932"/>
    </source>
</evidence>
<dbReference type="Pfam" id="PF00665">
    <property type="entry name" value="rve"/>
    <property type="match status" value="1"/>
</dbReference>
<keyword evidence="1" id="KW-0815">Transposition</keyword>
<dbReference type="GO" id="GO:0015074">
    <property type="term" value="P:DNA integration"/>
    <property type="evidence" value="ECO:0007669"/>
    <property type="project" value="UniProtKB-KW"/>
</dbReference>
<evidence type="ECO:0000256" key="1">
    <source>
        <dbReference type="ARBA" id="ARBA00022578"/>
    </source>
</evidence>
<dbReference type="Gene3D" id="4.10.60.10">
    <property type="entry name" value="Zinc finger, CCHC-type"/>
    <property type="match status" value="1"/>
</dbReference>